<sequence>MAKVAISFSLIDNATRKIIATKLITKEKKTKETTAQSGVEALNSLLSESLREMSFWLAKSCKVLK</sequence>
<protein>
    <submittedName>
        <fullName evidence="1">Uncharacterized protein</fullName>
    </submittedName>
</protein>
<organism evidence="1">
    <name type="scientific">hydrothermal vent metagenome</name>
    <dbReference type="NCBI Taxonomy" id="652676"/>
    <lineage>
        <taxon>unclassified sequences</taxon>
        <taxon>metagenomes</taxon>
        <taxon>ecological metagenomes</taxon>
    </lineage>
</organism>
<accession>A0A1W1C5R3</accession>
<dbReference type="AlphaFoldDB" id="A0A1W1C5R3"/>
<gene>
    <name evidence="1" type="ORF">MNB_SM-7-1393</name>
</gene>
<dbReference type="EMBL" id="FPHB01000049">
    <property type="protein sequence ID" value="SFV61218.1"/>
    <property type="molecule type" value="Genomic_DNA"/>
</dbReference>
<evidence type="ECO:0000313" key="1">
    <source>
        <dbReference type="EMBL" id="SFV61218.1"/>
    </source>
</evidence>
<proteinExistence type="predicted"/>
<name>A0A1W1C5R3_9ZZZZ</name>
<dbReference type="Gene3D" id="3.40.50.10610">
    <property type="entry name" value="ABC-type transport auxiliary lipoprotein component"/>
    <property type="match status" value="1"/>
</dbReference>
<reference evidence="1" key="1">
    <citation type="submission" date="2016-10" db="EMBL/GenBank/DDBJ databases">
        <authorList>
            <person name="de Groot N.N."/>
        </authorList>
    </citation>
    <scope>NUCLEOTIDE SEQUENCE</scope>
</reference>
<dbReference type="SUPFAM" id="SSF159594">
    <property type="entry name" value="XCC0632-like"/>
    <property type="match status" value="1"/>
</dbReference>